<dbReference type="STRING" id="694270.A0A395T3N5"/>
<feature type="chain" id="PRO_5017303246" evidence="2">
    <location>
        <begin position="19"/>
        <end position="315"/>
    </location>
</feature>
<keyword evidence="2" id="KW-0732">Signal</keyword>
<feature type="compositionally biased region" description="Polar residues" evidence="1">
    <location>
        <begin position="167"/>
        <end position="183"/>
    </location>
</feature>
<feature type="signal peptide" evidence="2">
    <location>
        <begin position="1"/>
        <end position="18"/>
    </location>
</feature>
<sequence length="315" mass="32940">MFVRSFAIIISMAAICQASYGSYQPSEKFKYWGCATVDAAGFSNPVPLPNGVLSPEICQAACAYYMFAAVFPNACRCGNDPNAIKSINEGFCNNPCSQDPDSPMCGGGCSEGDSDISNLFVIQPAIVQTAESQPEPVNQWNQPVPSTTIFPISSSVVSFASAALPWQTSSPAPSLPQDQAQIPPSSPAIVQQPPDVGNPLPSSSFAPVDPFITSPGQLLESTSTSTVQIPSSLTWSQDEPPTTPVADPVSISDGSEVLSESQSESLTSETLVTETGSVPSPSSTISEVGISEANQFDIPLVVTLSELLLIAIILV</sequence>
<dbReference type="OrthoDB" id="5106279at2759"/>
<dbReference type="SMART" id="SM00321">
    <property type="entry name" value="WSC"/>
    <property type="match status" value="1"/>
</dbReference>
<accession>A0A395T3N5</accession>
<dbReference type="Proteomes" id="UP000266234">
    <property type="component" value="Unassembled WGS sequence"/>
</dbReference>
<feature type="region of interest" description="Disordered" evidence="1">
    <location>
        <begin position="229"/>
        <end position="285"/>
    </location>
</feature>
<dbReference type="AlphaFoldDB" id="A0A395T3N5"/>
<name>A0A395T3N5_9HYPO</name>
<dbReference type="EMBL" id="PXOG01000052">
    <property type="protein sequence ID" value="RGP79271.1"/>
    <property type="molecule type" value="Genomic_DNA"/>
</dbReference>
<feature type="compositionally biased region" description="Low complexity" evidence="1">
    <location>
        <begin position="255"/>
        <end position="278"/>
    </location>
</feature>
<protein>
    <submittedName>
        <fullName evidence="4">Twf1-an actin monomer sequestering</fullName>
    </submittedName>
</protein>
<feature type="compositionally biased region" description="Polar residues" evidence="1">
    <location>
        <begin position="229"/>
        <end position="240"/>
    </location>
</feature>
<dbReference type="InterPro" id="IPR002889">
    <property type="entry name" value="WSC_carb-bd"/>
</dbReference>
<reference evidence="4 5" key="1">
    <citation type="journal article" date="2018" name="PLoS Pathog.">
        <title>Evolution of structural diversity of trichothecenes, a family of toxins produced by plant pathogenic and entomopathogenic fungi.</title>
        <authorList>
            <person name="Proctor R.H."/>
            <person name="McCormick S.P."/>
            <person name="Kim H.S."/>
            <person name="Cardoza R.E."/>
            <person name="Stanley A.M."/>
            <person name="Lindo L."/>
            <person name="Kelly A."/>
            <person name="Brown D.W."/>
            <person name="Lee T."/>
            <person name="Vaughan M.M."/>
            <person name="Alexander N.J."/>
            <person name="Busman M."/>
            <person name="Gutierrez S."/>
        </authorList>
    </citation>
    <scope>NUCLEOTIDE SEQUENCE [LARGE SCALE GENOMIC DNA]</scope>
    <source>
        <strain evidence="4 5">NRRL 20695</strain>
    </source>
</reference>
<proteinExistence type="predicted"/>
<dbReference type="PROSITE" id="PS51212">
    <property type="entry name" value="WSC"/>
    <property type="match status" value="1"/>
</dbReference>
<keyword evidence="5" id="KW-1185">Reference proteome</keyword>
<organism evidence="4 5">
    <name type="scientific">Fusarium longipes</name>
    <dbReference type="NCBI Taxonomy" id="694270"/>
    <lineage>
        <taxon>Eukaryota</taxon>
        <taxon>Fungi</taxon>
        <taxon>Dikarya</taxon>
        <taxon>Ascomycota</taxon>
        <taxon>Pezizomycotina</taxon>
        <taxon>Sordariomycetes</taxon>
        <taxon>Hypocreomycetidae</taxon>
        <taxon>Hypocreales</taxon>
        <taxon>Nectriaceae</taxon>
        <taxon>Fusarium</taxon>
    </lineage>
</organism>
<comment type="caution">
    <text evidence="4">The sequence shown here is derived from an EMBL/GenBank/DDBJ whole genome shotgun (WGS) entry which is preliminary data.</text>
</comment>
<evidence type="ECO:0000259" key="3">
    <source>
        <dbReference type="PROSITE" id="PS51212"/>
    </source>
</evidence>
<gene>
    <name evidence="4" type="ORF">FLONG3_2612</name>
</gene>
<evidence type="ECO:0000256" key="2">
    <source>
        <dbReference type="SAM" id="SignalP"/>
    </source>
</evidence>
<evidence type="ECO:0000313" key="4">
    <source>
        <dbReference type="EMBL" id="RGP79271.1"/>
    </source>
</evidence>
<feature type="region of interest" description="Disordered" evidence="1">
    <location>
        <begin position="167"/>
        <end position="205"/>
    </location>
</feature>
<evidence type="ECO:0000313" key="5">
    <source>
        <dbReference type="Proteomes" id="UP000266234"/>
    </source>
</evidence>
<evidence type="ECO:0000256" key="1">
    <source>
        <dbReference type="SAM" id="MobiDB-lite"/>
    </source>
</evidence>
<feature type="domain" description="WSC" evidence="3">
    <location>
        <begin position="28"/>
        <end position="122"/>
    </location>
</feature>